<protein>
    <submittedName>
        <fullName evidence="2">Uncharacterized protein</fullName>
    </submittedName>
</protein>
<feature type="region of interest" description="Disordered" evidence="1">
    <location>
        <begin position="117"/>
        <end position="239"/>
    </location>
</feature>
<dbReference type="AlphaFoldDB" id="A0AAW0BC37"/>
<comment type="caution">
    <text evidence="2">The sequence shown here is derived from an EMBL/GenBank/DDBJ whole genome shotgun (WGS) entry which is preliminary data.</text>
</comment>
<name>A0AAW0BC37_9AGAR</name>
<proteinExistence type="predicted"/>
<evidence type="ECO:0000256" key="1">
    <source>
        <dbReference type="SAM" id="MobiDB-lite"/>
    </source>
</evidence>
<feature type="compositionally biased region" description="Low complexity" evidence="1">
    <location>
        <begin position="222"/>
        <end position="237"/>
    </location>
</feature>
<accession>A0AAW0BC37</accession>
<feature type="compositionally biased region" description="Polar residues" evidence="1">
    <location>
        <begin position="348"/>
        <end position="358"/>
    </location>
</feature>
<evidence type="ECO:0000313" key="2">
    <source>
        <dbReference type="EMBL" id="KAK7023527.1"/>
    </source>
</evidence>
<feature type="compositionally biased region" description="Basic and acidic residues" evidence="1">
    <location>
        <begin position="145"/>
        <end position="214"/>
    </location>
</feature>
<dbReference type="EMBL" id="JAYKXP010000137">
    <property type="protein sequence ID" value="KAK7023527.1"/>
    <property type="molecule type" value="Genomic_DNA"/>
</dbReference>
<gene>
    <name evidence="2" type="ORF">VNI00_016678</name>
</gene>
<reference evidence="2 3" key="1">
    <citation type="submission" date="2024-01" db="EMBL/GenBank/DDBJ databases">
        <title>A draft genome for a cacao thread blight-causing isolate of Paramarasmius palmivorus.</title>
        <authorList>
            <person name="Baruah I.K."/>
            <person name="Bukari Y."/>
            <person name="Amoako-Attah I."/>
            <person name="Meinhardt L.W."/>
            <person name="Bailey B.A."/>
            <person name="Cohen S.P."/>
        </authorList>
    </citation>
    <scope>NUCLEOTIDE SEQUENCE [LARGE SCALE GENOMIC DNA]</scope>
    <source>
        <strain evidence="2 3">GH-12</strain>
    </source>
</reference>
<organism evidence="2 3">
    <name type="scientific">Paramarasmius palmivorus</name>
    <dbReference type="NCBI Taxonomy" id="297713"/>
    <lineage>
        <taxon>Eukaryota</taxon>
        <taxon>Fungi</taxon>
        <taxon>Dikarya</taxon>
        <taxon>Basidiomycota</taxon>
        <taxon>Agaricomycotina</taxon>
        <taxon>Agaricomycetes</taxon>
        <taxon>Agaricomycetidae</taxon>
        <taxon>Agaricales</taxon>
        <taxon>Marasmiineae</taxon>
        <taxon>Marasmiaceae</taxon>
        <taxon>Paramarasmius</taxon>
    </lineage>
</organism>
<keyword evidence="3" id="KW-1185">Reference proteome</keyword>
<sequence length="358" mass="39994">MAPKPSDHAPSPAPGGWVERDKWVRETKEVYDYTLENSKRQGTTIRTGIAQQLADHLRHKLVLKHVAADEEAYNLYTDSVKLIHDLVDSGIKAPSHLDSLDSFVAEMDVSRARDKAIQARNTVRETRRRRTRDAMEESDDDEEVTLIHKSADGDTEMADTKGLKDSIHAPSKSGDKLRFKKTINEAKESSKDKKEEKEPKDKGKEKDKTKEKSSKSATRLVAATSSSAEAKSATPSAKRTRFERNVVDLHEETAEEAALRTSGYQSLLKETVMVPFLELEKMPLHVLKAVSNYLRTEVATLEHNIHFMLGQYHFSYKKLEEANRIRLSKLALEGAAMDDDKPADPTAEATTGGSPPSA</sequence>
<evidence type="ECO:0000313" key="3">
    <source>
        <dbReference type="Proteomes" id="UP001383192"/>
    </source>
</evidence>
<feature type="region of interest" description="Disordered" evidence="1">
    <location>
        <begin position="334"/>
        <end position="358"/>
    </location>
</feature>
<dbReference type="Proteomes" id="UP001383192">
    <property type="component" value="Unassembled WGS sequence"/>
</dbReference>